<name>A0AA35M1B2_9HYPO</name>
<feature type="region of interest" description="Disordered" evidence="1">
    <location>
        <begin position="56"/>
        <end position="101"/>
    </location>
</feature>
<sequence length="417" mass="47756">MPDQAVSTAEGTVPGPSALSLRTPDLGQLTDRYVDIELTNERQKTNRVDRLLMDIDSNDSDDDLRRSLPIIPKHGKAAETEAQQSIGEDEGVMSQPGPSSDDEVFVYNSTDSDDPFHLEQDLKEAFPHLSYRHIRDMRHRIERELEKDHLSSDEEEGISFGLEQKISSICPDMEYVHVRAFRRAWESSLKDGFQNDADTIKDAIEGQHFTEGHTTKQAIETEIENRFPGIDPIRRRVLRRAIKSKLSDQGREYANKRAGSAKVRSRPSRHDRQQPYRAKRLERYRSRQRAMRQLAHPQSSQPSQPQSPQPSQPQSPQPSQPQSPQPSQPQSPHPQLSQSRPPQGQEIREQVLKLYQAQPQRPILGPQPHQDPELLGQLQKVYQQLRNPHPAERPQSATHRATKRISRWIFASLLKTL</sequence>
<evidence type="ECO:0000313" key="3">
    <source>
        <dbReference type="Proteomes" id="UP001160390"/>
    </source>
</evidence>
<evidence type="ECO:0000313" key="2">
    <source>
        <dbReference type="EMBL" id="CAI6088663.1"/>
    </source>
</evidence>
<reference evidence="2" key="1">
    <citation type="submission" date="2023-01" db="EMBL/GenBank/DDBJ databases">
        <authorList>
            <person name="Piombo E."/>
        </authorList>
    </citation>
    <scope>NUCLEOTIDE SEQUENCE</scope>
</reference>
<evidence type="ECO:0000256" key="1">
    <source>
        <dbReference type="SAM" id="MobiDB-lite"/>
    </source>
</evidence>
<protein>
    <submittedName>
        <fullName evidence="2">Uncharacterized protein</fullName>
    </submittedName>
</protein>
<feature type="region of interest" description="Disordered" evidence="1">
    <location>
        <begin position="248"/>
        <end position="348"/>
    </location>
</feature>
<keyword evidence="3" id="KW-1185">Reference proteome</keyword>
<dbReference type="EMBL" id="CABFNP030000860">
    <property type="protein sequence ID" value="CAI6088663.1"/>
    <property type="molecule type" value="Genomic_DNA"/>
</dbReference>
<gene>
    <name evidence="2" type="ORF">CCHLO57077_00019411</name>
</gene>
<feature type="region of interest" description="Disordered" evidence="1">
    <location>
        <begin position="1"/>
        <end position="24"/>
    </location>
</feature>
<proteinExistence type="predicted"/>
<dbReference type="Proteomes" id="UP001160390">
    <property type="component" value="Unassembled WGS sequence"/>
</dbReference>
<feature type="compositionally biased region" description="Pro residues" evidence="1">
    <location>
        <begin position="305"/>
        <end position="332"/>
    </location>
</feature>
<accession>A0AA35M1B2</accession>
<feature type="compositionally biased region" description="Polar residues" evidence="1">
    <location>
        <begin position="1"/>
        <end position="10"/>
    </location>
</feature>
<feature type="compositionally biased region" description="Low complexity" evidence="1">
    <location>
        <begin position="333"/>
        <end position="343"/>
    </location>
</feature>
<organism evidence="2 3">
    <name type="scientific">Clonostachys chloroleuca</name>
    <dbReference type="NCBI Taxonomy" id="1926264"/>
    <lineage>
        <taxon>Eukaryota</taxon>
        <taxon>Fungi</taxon>
        <taxon>Dikarya</taxon>
        <taxon>Ascomycota</taxon>
        <taxon>Pezizomycotina</taxon>
        <taxon>Sordariomycetes</taxon>
        <taxon>Hypocreomycetidae</taxon>
        <taxon>Hypocreales</taxon>
        <taxon>Bionectriaceae</taxon>
        <taxon>Clonostachys</taxon>
    </lineage>
</organism>
<dbReference type="AlphaFoldDB" id="A0AA35M1B2"/>
<feature type="compositionally biased region" description="Basic and acidic residues" evidence="1">
    <location>
        <begin position="268"/>
        <end position="285"/>
    </location>
</feature>
<comment type="caution">
    <text evidence="2">The sequence shown here is derived from an EMBL/GenBank/DDBJ whole genome shotgun (WGS) entry which is preliminary data.</text>
</comment>